<feature type="domain" description="Malectin" evidence="11">
    <location>
        <begin position="866"/>
        <end position="1036"/>
    </location>
</feature>
<comment type="caution">
    <text evidence="12">The sequence shown here is derived from an EMBL/GenBank/DDBJ whole genome shotgun (WGS) entry which is preliminary data.</text>
</comment>
<dbReference type="RefSeq" id="WP_132568585.1">
    <property type="nucleotide sequence ID" value="NZ_SMBH01000031.1"/>
</dbReference>
<feature type="domain" description="Malectin" evidence="11">
    <location>
        <begin position="1190"/>
        <end position="1333"/>
    </location>
</feature>
<evidence type="ECO:0000256" key="3">
    <source>
        <dbReference type="ARBA" id="ARBA00022692"/>
    </source>
</evidence>
<dbReference type="Gene3D" id="2.60.120.260">
    <property type="entry name" value="Galactose-binding domain-like"/>
    <property type="match status" value="1"/>
</dbReference>
<evidence type="ECO:0000256" key="9">
    <source>
        <dbReference type="ARBA" id="ARBA00023277"/>
    </source>
</evidence>
<evidence type="ECO:0000256" key="2">
    <source>
        <dbReference type="ARBA" id="ARBA00009141"/>
    </source>
</evidence>
<dbReference type="InterPro" id="IPR021720">
    <property type="entry name" value="Malectin_dom"/>
</dbReference>
<dbReference type="Pfam" id="PF11721">
    <property type="entry name" value="Malectin"/>
    <property type="match status" value="2"/>
</dbReference>
<gene>
    <name evidence="12" type="ORF">EV132_13125</name>
</gene>
<dbReference type="InterPro" id="IPR015919">
    <property type="entry name" value="Cadherin-like_sf"/>
</dbReference>
<dbReference type="InterPro" id="IPR011042">
    <property type="entry name" value="6-blade_b-propeller_TolB-like"/>
</dbReference>
<dbReference type="EMBL" id="SMBH01000031">
    <property type="protein sequence ID" value="TCU06814.1"/>
    <property type="molecule type" value="Genomic_DNA"/>
</dbReference>
<evidence type="ECO:0000256" key="10">
    <source>
        <dbReference type="SAM" id="MobiDB-lite"/>
    </source>
</evidence>
<protein>
    <submittedName>
        <fullName evidence="12">Malectin (Di-glucose binding ER protein)</fullName>
    </submittedName>
</protein>
<comment type="subcellular location">
    <subcellularLocation>
        <location evidence="1">Endoplasmic reticulum membrane</location>
        <topology evidence="1">Single-pass type I membrane protein</topology>
    </subcellularLocation>
</comment>
<sequence>MALSDFTQYALEGVSINNPTSIDFGADGRLYVTQQNGLIKALEIEKTTDGGYNVVSEEVITLVQSMPNHNDDGSLATEVAGRQVTGVITTTNAEGQVVLYVSSSDSRIAGGSSGDDSGLDTNSGVISRLTLTENGWEKVDIVRGLPRSEENHSINGLQLTEIDGIPSLLVAVGGNTNTGAQGNNFSHTNEYYYSASIIKIDLDKIAEIEAGGAKTYAPPGYQPQSYIFDLPTLDDPTRANDANGADLAESGLAGGDPFGGNDGLNQAIYDPSGTVEIYSSGYRNAYDLVVTKDGKLYTYDNGPNSGWGGLPVNANGEVIVDLNGDGVPDNGPATTQHDVANPSNTGTSKPDQLHLIDPNISDGLGSSYVDGTAYNSDAFFSQGLGYYGGHPNVTRAYGTQAGLYLYDETGQPLTIVDGELVVSTIGPVDLGPMIANWEDIVGTDSVGNEFIDPRQAIYLSPKQNDGNLPFDGSLHSVSSSTNGLTEYTWSGDELQNALLTVSFNGNLTALILDDDGKVVSTQTRGIGGNPLDVTAQGDGEIFPGTIWVATHGSDKIFILDPTAGTGITPDPTDRDQDDVEDTFDPFAADPSNGLDNVINANETLVWEFVSGAPFPNESNDLFDGASGLYNGFDIGFTGIMTDGTGLPESFYNPENLIAGGAPGAFQIKRVEAGNPFDNTQRGAYQFGVTPGADTGVFTISTQMDSFFDEISAISGDAKLLQGLFAGSGDMNNFVYVAAVRQADGTMGIEVAWEFEQPFQPNITGSAFYQIDTLGAAGVSDYITVSLAIDSETGLVTPKWEYTIGGQTFTQDDFAGEIETVQLSGAALDALMGENQLDLKAGGTTPSSLAVGILASNSAGQAVEGNVVAAVNAGGNDYTAIVGGQSVTFLSDKPGGGANAWVTGAYKSFSPTTTFDIAGTELDTLHMSERSQTGTWGYAVPVTEGGLYDIDLYMAEIYFGAPGGAAGGVDKRQFKIKVEGQYVDIPGVTDDIVDLYELVGAAKELILSYEVQESTSDGNSTLDIQFEAVTNQAKLSGFIIREAATTPTFAADWENIIITGEGRDLSADETAPVVTIDILPAPAGDAQFLVTVTFTDTVAMDAATVEEGDLIMTGPSSGELVSFEKIVSADGKTVTATYAFSPGGAGWIDGNYTFTVNSGAVADAAGNGVTQVSASAPYGTVNEEFEKGEFVMAVNFNGVAITTEDGITYQADEDINTDGTAWIGSHKFADGQFGDTAMPITNVAGAMEEQLYKTARYGGKSSEFSYTISNLEPDKEYVLTLKFVETWYLNSTAGKRIFDVIVNNNLVIDNLDLLAQAGMHVAFDKDVLVTADANGVIKILMPASVDNAQIAALALHEAPVPDEEGPTGALSVAAPQSAYEALIVTVVYSDESGIDATSVDVTDILLTGAVASAMQVSFDPVTSTATYTFQPPAGGWAEGTYSVQLAAGTVEDTETNGNEAGTPQAFSLDFPDAPQPGYAPADDLDSDSVVNQSDPDIDGDGLENGDDPFAYDSDDDGHGVTLAGSEAILLNFDTAGTPYQNGFTGVMASSNPAFKTEDTGAGSVANGKLTVATTNGDTGTANTPQNGYQLGIKNASFTVEGLFDNPYFGTGEVPNNYEQLGLQVSLHSDEFVKFVFGSPGANIEFSQNTGTPFKTGFANGHTLADFAKAKLELAVTTEGTVSTATATITLLDANGDAIAGGGPTVIGTMTVNPGLAAALQDGNTAVGAGVTSTHFGGDAFTWSMDYFKVTEGGYEAPPEPDVDDIFAAQTDLVKNDTYSDTANGAAILKILPNIANVQTSNYGSNSFTLENVGDKKIVGLFVDVRSALYADSVFDADGSGGDQVTKDFAFQTDEGTGAILPSTYQHFFFAARDPSSPDPLYSNAYSDSGKGAGGGHRGLLLKFSNDQNGFEIGESVGFSGDMDPNSIAGLLKSSVDNASQPAWDVGGVSGAELIGSHVTVMFSDGTTATGQLMGDGSQAGAQVLLTQDQEGPAPVASIAVNGLDAGETGFYGGELPEVIISGPAGATVRVIMTRGIDPVANTKLLNNGTITVDELVEQRLDAYDFAANNAAEFQTVDIVIPASGSIDISTYFKYNTPPNGNSGVPDFNKLPVGFAAAVVDPENGHVPIGPVSEPIYLKNNGTPVAVDGTGPTPPSYYFMEGNHLKVQVEDVAGGGNPPQGWIFQNDSDGTKQTGFQGSGYYYWKSETGTAVNAPEGAFTTTFYVENAGTFNLRMRSSRDSNSPGDQRNDMWVKVDGNIADVIPAGTKPLVTNSGFAKLVGAGAGWGFATKFDTVADTDPDVTAKLVLSQGYHTITFAGRSEGFHIDFFELYQGTAPAVTEPDSVLISGGGEPNVTPTDINLSGSAVDENVAGIIIGNLSATDANVGDHHIFTIDDGRFEVVGNQLKLQDGISLDFETEPTVEINVTATDAGGLSMSKMFEIAVGDDPSDNNGSASSTFIATINGANGDFEQGSYASSPDLETNKIIGLQFTVPSGIDLDGGALIESAVISWVSDRTHSANATLTFSVENKLNGAAIITGVTNRTYLTEKETWQASDDWTDGQTITAGIDLADQLNDLILSSGLKAGDIITVKVEGTGGTRYIEAAGGGRTGPELAITVSGEPSTFMSGQGQKMVFDSSAVESYESDPVTMEEAASEIAYYLDPDSTILGEETTLIVPEAGGNELFL</sequence>
<feature type="region of interest" description="Disordered" evidence="10">
    <location>
        <begin position="1452"/>
        <end position="1517"/>
    </location>
</feature>
<dbReference type="PANTHER" id="PTHR13460">
    <property type="match status" value="1"/>
</dbReference>
<dbReference type="Gene3D" id="2.60.40.60">
    <property type="entry name" value="Cadherins"/>
    <property type="match status" value="1"/>
</dbReference>
<keyword evidence="3" id="KW-0812">Transmembrane</keyword>
<proteinExistence type="inferred from homology"/>
<feature type="region of interest" description="Disordered" evidence="10">
    <location>
        <begin position="325"/>
        <end position="353"/>
    </location>
</feature>
<evidence type="ECO:0000256" key="7">
    <source>
        <dbReference type="ARBA" id="ARBA00023136"/>
    </source>
</evidence>
<dbReference type="GO" id="GO:0005509">
    <property type="term" value="F:calcium ion binding"/>
    <property type="evidence" value="ECO:0007669"/>
    <property type="project" value="InterPro"/>
</dbReference>
<dbReference type="InterPro" id="IPR039155">
    <property type="entry name" value="MLEC"/>
</dbReference>
<organism evidence="12 13">
    <name type="scientific">Rhizobium sullae</name>
    <name type="common">Rhizobium hedysari</name>
    <dbReference type="NCBI Taxonomy" id="50338"/>
    <lineage>
        <taxon>Bacteria</taxon>
        <taxon>Pseudomonadati</taxon>
        <taxon>Pseudomonadota</taxon>
        <taxon>Alphaproteobacteria</taxon>
        <taxon>Hyphomicrobiales</taxon>
        <taxon>Rhizobiaceae</taxon>
        <taxon>Rhizobium/Agrobacterium group</taxon>
        <taxon>Rhizobium</taxon>
    </lineage>
</organism>
<evidence type="ECO:0000256" key="1">
    <source>
        <dbReference type="ARBA" id="ARBA00004115"/>
    </source>
</evidence>
<dbReference type="GO" id="GO:0016020">
    <property type="term" value="C:membrane"/>
    <property type="evidence" value="ECO:0007669"/>
    <property type="project" value="InterPro"/>
</dbReference>
<name>A0A4R3PRK3_RHISU</name>
<keyword evidence="4" id="KW-0732">Signal</keyword>
<dbReference type="SUPFAM" id="SSF49313">
    <property type="entry name" value="Cadherin-like"/>
    <property type="match status" value="1"/>
</dbReference>
<dbReference type="Gene3D" id="2.60.120.430">
    <property type="entry name" value="Galactose-binding lectin"/>
    <property type="match status" value="2"/>
</dbReference>
<evidence type="ECO:0000256" key="6">
    <source>
        <dbReference type="ARBA" id="ARBA00022989"/>
    </source>
</evidence>
<feature type="compositionally biased region" description="Polar residues" evidence="10">
    <location>
        <begin position="1454"/>
        <end position="1464"/>
    </location>
</feature>
<keyword evidence="9" id="KW-0119">Carbohydrate metabolism</keyword>
<dbReference type="CDD" id="cd11304">
    <property type="entry name" value="Cadherin_repeat"/>
    <property type="match status" value="1"/>
</dbReference>
<keyword evidence="8" id="KW-0325">Glycoprotein</keyword>
<keyword evidence="5" id="KW-0256">Endoplasmic reticulum</keyword>
<accession>A0A4R3PRK3</accession>
<dbReference type="PANTHER" id="PTHR13460:SF0">
    <property type="entry name" value="MALECTIN"/>
    <property type="match status" value="1"/>
</dbReference>
<evidence type="ECO:0000256" key="5">
    <source>
        <dbReference type="ARBA" id="ARBA00022824"/>
    </source>
</evidence>
<keyword evidence="6" id="KW-1133">Transmembrane helix</keyword>
<evidence type="ECO:0000313" key="13">
    <source>
        <dbReference type="Proteomes" id="UP000294576"/>
    </source>
</evidence>
<evidence type="ECO:0000259" key="11">
    <source>
        <dbReference type="Pfam" id="PF11721"/>
    </source>
</evidence>
<dbReference type="Proteomes" id="UP000294576">
    <property type="component" value="Unassembled WGS sequence"/>
</dbReference>
<dbReference type="GO" id="GO:0030246">
    <property type="term" value="F:carbohydrate binding"/>
    <property type="evidence" value="ECO:0007669"/>
    <property type="project" value="InterPro"/>
</dbReference>
<reference evidence="12 13" key="1">
    <citation type="submission" date="2019-03" db="EMBL/GenBank/DDBJ databases">
        <title>Genomic Encyclopedia of Type Strains, Phase IV (KMG-V): Genome sequencing to study the core and pangenomes of soil and plant-associated prokaryotes.</title>
        <authorList>
            <person name="Whitman W."/>
        </authorList>
    </citation>
    <scope>NUCLEOTIDE SEQUENCE [LARGE SCALE GENOMIC DNA]</scope>
    <source>
        <strain evidence="12 13">Hc14</strain>
    </source>
</reference>
<comment type="similarity">
    <text evidence="2">Belongs to the malectin family.</text>
</comment>
<feature type="compositionally biased region" description="Acidic residues" evidence="10">
    <location>
        <begin position="1494"/>
        <end position="1505"/>
    </location>
</feature>
<feature type="compositionally biased region" description="Polar residues" evidence="10">
    <location>
        <begin position="332"/>
        <end position="350"/>
    </location>
</feature>
<keyword evidence="7" id="KW-0472">Membrane</keyword>
<evidence type="ECO:0000256" key="8">
    <source>
        <dbReference type="ARBA" id="ARBA00023180"/>
    </source>
</evidence>
<evidence type="ECO:0000313" key="12">
    <source>
        <dbReference type="EMBL" id="TCU06814.1"/>
    </source>
</evidence>
<evidence type="ECO:0000256" key="4">
    <source>
        <dbReference type="ARBA" id="ARBA00022729"/>
    </source>
</evidence>
<dbReference type="Gene3D" id="2.120.10.30">
    <property type="entry name" value="TolB, C-terminal domain"/>
    <property type="match status" value="1"/>
</dbReference>